<feature type="transmembrane region" description="Helical" evidence="6">
    <location>
        <begin position="174"/>
        <end position="194"/>
    </location>
</feature>
<comment type="subcellular location">
    <subcellularLocation>
        <location evidence="1">Membrane</location>
        <topology evidence="1">Multi-pass membrane protein</topology>
    </subcellularLocation>
</comment>
<feature type="transmembrane region" description="Helical" evidence="6">
    <location>
        <begin position="359"/>
        <end position="379"/>
    </location>
</feature>
<evidence type="ECO:0000313" key="8">
    <source>
        <dbReference type="Proteomes" id="UP000824044"/>
    </source>
</evidence>
<dbReference type="InterPro" id="IPR002797">
    <property type="entry name" value="Polysacc_synth"/>
</dbReference>
<protein>
    <submittedName>
        <fullName evidence="7">Flippase</fullName>
    </submittedName>
</protein>
<feature type="transmembrane region" description="Helical" evidence="6">
    <location>
        <begin position="93"/>
        <end position="113"/>
    </location>
</feature>
<dbReference type="Pfam" id="PF01943">
    <property type="entry name" value="Polysacc_synt"/>
    <property type="match status" value="1"/>
</dbReference>
<feature type="transmembrane region" description="Helical" evidence="6">
    <location>
        <begin position="119"/>
        <end position="140"/>
    </location>
</feature>
<feature type="transmembrane region" description="Helical" evidence="6">
    <location>
        <begin position="50"/>
        <end position="72"/>
    </location>
</feature>
<feature type="transmembrane region" description="Helical" evidence="6">
    <location>
        <begin position="296"/>
        <end position="316"/>
    </location>
</feature>
<feature type="compositionally biased region" description="Basic and acidic residues" evidence="5">
    <location>
        <begin position="514"/>
        <end position="530"/>
    </location>
</feature>
<feature type="region of interest" description="Disordered" evidence="5">
    <location>
        <begin position="494"/>
        <end position="530"/>
    </location>
</feature>
<feature type="compositionally biased region" description="Low complexity" evidence="5">
    <location>
        <begin position="494"/>
        <end position="503"/>
    </location>
</feature>
<dbReference type="Proteomes" id="UP000824044">
    <property type="component" value="Unassembled WGS sequence"/>
</dbReference>
<evidence type="ECO:0000256" key="6">
    <source>
        <dbReference type="SAM" id="Phobius"/>
    </source>
</evidence>
<gene>
    <name evidence="7" type="ORF">H9812_00300</name>
</gene>
<proteinExistence type="predicted"/>
<dbReference type="InterPro" id="IPR052556">
    <property type="entry name" value="PolySynth_Transporter"/>
</dbReference>
<dbReference type="GO" id="GO:0016020">
    <property type="term" value="C:membrane"/>
    <property type="evidence" value="ECO:0007669"/>
    <property type="project" value="UniProtKB-SubCell"/>
</dbReference>
<feature type="transmembrane region" description="Helical" evidence="6">
    <location>
        <begin position="20"/>
        <end position="38"/>
    </location>
</feature>
<feature type="transmembrane region" description="Helical" evidence="6">
    <location>
        <begin position="385"/>
        <end position="408"/>
    </location>
</feature>
<feature type="transmembrane region" description="Helical" evidence="6">
    <location>
        <begin position="415"/>
        <end position="439"/>
    </location>
</feature>
<feature type="transmembrane region" description="Helical" evidence="6">
    <location>
        <begin position="445"/>
        <end position="468"/>
    </location>
</feature>
<evidence type="ECO:0000256" key="3">
    <source>
        <dbReference type="ARBA" id="ARBA00022989"/>
    </source>
</evidence>
<name>A0A9D2DVN8_9FIRM</name>
<dbReference type="CDD" id="cd13128">
    <property type="entry name" value="MATE_Wzx_like"/>
    <property type="match status" value="1"/>
</dbReference>
<keyword evidence="4 6" id="KW-0472">Membrane</keyword>
<keyword evidence="3 6" id="KW-1133">Transmembrane helix</keyword>
<evidence type="ECO:0000256" key="2">
    <source>
        <dbReference type="ARBA" id="ARBA00022692"/>
    </source>
</evidence>
<evidence type="ECO:0000256" key="1">
    <source>
        <dbReference type="ARBA" id="ARBA00004141"/>
    </source>
</evidence>
<reference evidence="7" key="1">
    <citation type="journal article" date="2021" name="PeerJ">
        <title>Extensive microbial diversity within the chicken gut microbiome revealed by metagenomics and culture.</title>
        <authorList>
            <person name="Gilroy R."/>
            <person name="Ravi A."/>
            <person name="Getino M."/>
            <person name="Pursley I."/>
            <person name="Horton D.L."/>
            <person name="Alikhan N.F."/>
            <person name="Baker D."/>
            <person name="Gharbi K."/>
            <person name="Hall N."/>
            <person name="Watson M."/>
            <person name="Adriaenssens E.M."/>
            <person name="Foster-Nyarko E."/>
            <person name="Jarju S."/>
            <person name="Secka A."/>
            <person name="Antonio M."/>
            <person name="Oren A."/>
            <person name="Chaudhuri R.R."/>
            <person name="La Ragione R."/>
            <person name="Hildebrand F."/>
            <person name="Pallen M.J."/>
        </authorList>
    </citation>
    <scope>NUCLEOTIDE SEQUENCE</scope>
    <source>
        <strain evidence="7">CHK33-5263</strain>
    </source>
</reference>
<feature type="transmembrane region" description="Helical" evidence="6">
    <location>
        <begin position="328"/>
        <end position="347"/>
    </location>
</feature>
<organism evidence="7 8">
    <name type="scientific">Candidatus Gallimonas intestinigallinarum</name>
    <dbReference type="NCBI Taxonomy" id="2838604"/>
    <lineage>
        <taxon>Bacteria</taxon>
        <taxon>Bacillati</taxon>
        <taxon>Bacillota</taxon>
        <taxon>Clostridia</taxon>
        <taxon>Candidatus Gallimonas</taxon>
    </lineage>
</organism>
<evidence type="ECO:0000256" key="4">
    <source>
        <dbReference type="ARBA" id="ARBA00023136"/>
    </source>
</evidence>
<feature type="transmembrane region" description="Helical" evidence="6">
    <location>
        <begin position="149"/>
        <end position="168"/>
    </location>
</feature>
<accession>A0A9D2DVN8</accession>
<dbReference type="EMBL" id="DXBS01000005">
    <property type="protein sequence ID" value="HIZ23906.1"/>
    <property type="molecule type" value="Genomic_DNA"/>
</dbReference>
<reference evidence="7" key="2">
    <citation type="submission" date="2021-04" db="EMBL/GenBank/DDBJ databases">
        <authorList>
            <person name="Gilroy R."/>
        </authorList>
    </citation>
    <scope>NUCLEOTIDE SEQUENCE</scope>
    <source>
        <strain evidence="7">CHK33-5263</strain>
    </source>
</reference>
<dbReference type="PANTHER" id="PTHR43424">
    <property type="entry name" value="LOCUS PUTATIVE PROTEIN 1-RELATED"/>
    <property type="match status" value="1"/>
</dbReference>
<evidence type="ECO:0000256" key="5">
    <source>
        <dbReference type="SAM" id="MobiDB-lite"/>
    </source>
</evidence>
<evidence type="ECO:0000313" key="7">
    <source>
        <dbReference type="EMBL" id="HIZ23906.1"/>
    </source>
</evidence>
<keyword evidence="2 6" id="KW-0812">Transmembrane</keyword>
<dbReference type="PANTHER" id="PTHR43424:SF1">
    <property type="entry name" value="LOCUS PUTATIVE PROTEIN 1-RELATED"/>
    <property type="match status" value="1"/>
</dbReference>
<sequence length="530" mass="58590">MSQLPAAKSKSIKKNYIYNLIYQILLVVAPLVVTPYVSRVLQPAGVGLQSYSASIVSYFALVAALGTTTFGPKVIGTLQGDAEGRSRKFWEIFFVRLMMTLISFAAYLVYVFLMEPDGQFIALIFGLQLLGTIFDVSWFFQGMEEFGKISLGSILFRIASIACTFLFIKSESDLALYVFFAVMFPAAASASLWVYMPKYLVKVRGIRPFSDIKVILQLFIPSVAIQVYTILDKSMIGWFVEGTEQNGYYEQAEKVVKMSIAVVSSLGTVMLPRIAQKFKAGDQQGLEFYLYKLYRCIMLAGVPMMFGLIVISDVFVPVFFGEGYEECIVLLCVFSLLALFIGLNSVTNAQYLVPTDRQNVFTVIVVIGAVVNCCLNLILIPHFQALGACIASVVGEFVVLAAGFIYVAKKKLFHILPIFTSSVRYWIGGVVMFVTLFFLKGLLEASIMWLIALVVIGVVVYALCLAILRDPLFFELCGKVFGKIFRRRHAESAESASAAETSAQVGTEAQKTLPAEDEKAQEQGADDGKK</sequence>
<dbReference type="AlphaFoldDB" id="A0A9D2DVN8"/>
<comment type="caution">
    <text evidence="7">The sequence shown here is derived from an EMBL/GenBank/DDBJ whole genome shotgun (WGS) entry which is preliminary data.</text>
</comment>